<dbReference type="Proteomes" id="UP001597391">
    <property type="component" value="Unassembled WGS sequence"/>
</dbReference>
<dbReference type="PIRSF" id="PIRSF019345">
    <property type="entry name" value="ScpB"/>
    <property type="match status" value="1"/>
</dbReference>
<organism evidence="6 7">
    <name type="scientific">Populibacterium corticicola</name>
    <dbReference type="NCBI Taxonomy" id="1812826"/>
    <lineage>
        <taxon>Bacteria</taxon>
        <taxon>Bacillati</taxon>
        <taxon>Actinomycetota</taxon>
        <taxon>Actinomycetes</taxon>
        <taxon>Micrococcales</taxon>
        <taxon>Jonesiaceae</taxon>
        <taxon>Populibacterium</taxon>
    </lineage>
</organism>
<keyword evidence="7" id="KW-1185">Reference proteome</keyword>
<evidence type="ECO:0000256" key="1">
    <source>
        <dbReference type="ARBA" id="ARBA00022490"/>
    </source>
</evidence>
<dbReference type="RefSeq" id="WP_377465035.1">
    <property type="nucleotide sequence ID" value="NZ_JBHUOP010000001.1"/>
</dbReference>
<protein>
    <submittedName>
        <fullName evidence="6">SMC-Scp complex subunit ScpB</fullName>
    </submittedName>
</protein>
<evidence type="ECO:0000313" key="6">
    <source>
        <dbReference type="EMBL" id="MFD2839553.1"/>
    </source>
</evidence>
<evidence type="ECO:0000256" key="2">
    <source>
        <dbReference type="ARBA" id="ARBA00022618"/>
    </source>
</evidence>
<comment type="caution">
    <text evidence="6">The sequence shown here is derived from an EMBL/GenBank/DDBJ whole genome shotgun (WGS) entry which is preliminary data.</text>
</comment>
<reference evidence="7" key="1">
    <citation type="journal article" date="2019" name="Int. J. Syst. Evol. Microbiol.">
        <title>The Global Catalogue of Microorganisms (GCM) 10K type strain sequencing project: providing services to taxonomists for standard genome sequencing and annotation.</title>
        <authorList>
            <consortium name="The Broad Institute Genomics Platform"/>
            <consortium name="The Broad Institute Genome Sequencing Center for Infectious Disease"/>
            <person name="Wu L."/>
            <person name="Ma J."/>
        </authorList>
    </citation>
    <scope>NUCLEOTIDE SEQUENCE [LARGE SCALE GENOMIC DNA]</scope>
    <source>
        <strain evidence="7">KCTC 33576</strain>
    </source>
</reference>
<dbReference type="PANTHER" id="PTHR34298:SF2">
    <property type="entry name" value="SEGREGATION AND CONDENSATION PROTEIN B"/>
    <property type="match status" value="1"/>
</dbReference>
<evidence type="ECO:0000313" key="7">
    <source>
        <dbReference type="Proteomes" id="UP001597391"/>
    </source>
</evidence>
<keyword evidence="4" id="KW-0131">Cell cycle</keyword>
<sequence>MSTSHELLAQLEAVLMVVDEPVTVTELATALELDESDVAEGLQELVKDYRGETGSRTRGFVLRETGSGWRIYSAPEHDQIVGKFVTAGRMARLSQAALETLAVIAYRQPVTRGQIAMIRGVNVDGVVRTLLARDLITETGFDGPTGATLYKTTRYFMERMGIESLDDLPLLAPALPPIEESAELEELVSHQISRPREPVADPLSNDPGQAPEQP</sequence>
<dbReference type="EMBL" id="JBHUOP010000001">
    <property type="protein sequence ID" value="MFD2839553.1"/>
    <property type="molecule type" value="Genomic_DNA"/>
</dbReference>
<proteinExistence type="predicted"/>
<keyword evidence="3" id="KW-0159">Chromosome partition</keyword>
<dbReference type="NCBIfam" id="TIGR00281">
    <property type="entry name" value="SMC-Scp complex subunit ScpB"/>
    <property type="match status" value="1"/>
</dbReference>
<dbReference type="InterPro" id="IPR005234">
    <property type="entry name" value="ScpB_csome_segregation"/>
</dbReference>
<keyword evidence="1" id="KW-0963">Cytoplasm</keyword>
<dbReference type="SUPFAM" id="SSF46785">
    <property type="entry name" value="Winged helix' DNA-binding domain"/>
    <property type="match status" value="2"/>
</dbReference>
<gene>
    <name evidence="6" type="primary">scpB</name>
    <name evidence="6" type="ORF">ACFSYH_03105</name>
</gene>
<dbReference type="InterPro" id="IPR036388">
    <property type="entry name" value="WH-like_DNA-bd_sf"/>
</dbReference>
<evidence type="ECO:0000256" key="5">
    <source>
        <dbReference type="SAM" id="MobiDB-lite"/>
    </source>
</evidence>
<name>A0ABW5XCE6_9MICO</name>
<dbReference type="InterPro" id="IPR036390">
    <property type="entry name" value="WH_DNA-bd_sf"/>
</dbReference>
<dbReference type="Gene3D" id="1.10.10.10">
    <property type="entry name" value="Winged helix-like DNA-binding domain superfamily/Winged helix DNA-binding domain"/>
    <property type="match status" value="2"/>
</dbReference>
<keyword evidence="2" id="KW-0132">Cell division</keyword>
<dbReference type="PANTHER" id="PTHR34298">
    <property type="entry name" value="SEGREGATION AND CONDENSATION PROTEIN B"/>
    <property type="match status" value="1"/>
</dbReference>
<evidence type="ECO:0000256" key="4">
    <source>
        <dbReference type="ARBA" id="ARBA00023306"/>
    </source>
</evidence>
<accession>A0ABW5XCE6</accession>
<dbReference type="Pfam" id="PF04079">
    <property type="entry name" value="SMC_ScpB"/>
    <property type="match status" value="1"/>
</dbReference>
<evidence type="ECO:0000256" key="3">
    <source>
        <dbReference type="ARBA" id="ARBA00022829"/>
    </source>
</evidence>
<feature type="region of interest" description="Disordered" evidence="5">
    <location>
        <begin position="183"/>
        <end position="214"/>
    </location>
</feature>